<dbReference type="InterPro" id="IPR015943">
    <property type="entry name" value="WD40/YVTN_repeat-like_dom_sf"/>
</dbReference>
<dbReference type="InterPro" id="IPR019775">
    <property type="entry name" value="WD40_repeat_CS"/>
</dbReference>
<dbReference type="PANTHER" id="PTHR14344:SF3">
    <property type="entry name" value="WD REPEAT-CONTAINING PROTEIN 6"/>
    <property type="match status" value="1"/>
</dbReference>
<evidence type="ECO:0000313" key="9">
    <source>
        <dbReference type="EMBL" id="KAL2061338.1"/>
    </source>
</evidence>
<evidence type="ECO:0008006" key="11">
    <source>
        <dbReference type="Google" id="ProtNLM"/>
    </source>
</evidence>
<evidence type="ECO:0000256" key="8">
    <source>
        <dbReference type="SAM" id="MobiDB-lite"/>
    </source>
</evidence>
<evidence type="ECO:0000256" key="5">
    <source>
        <dbReference type="ARBA" id="ARBA00022737"/>
    </source>
</evidence>
<reference evidence="9 10" key="1">
    <citation type="journal article" date="2024" name="Commun. Biol.">
        <title>Comparative genomic analysis of thermophilic fungi reveals convergent evolutionary adaptations and gene losses.</title>
        <authorList>
            <person name="Steindorff A.S."/>
            <person name="Aguilar-Pontes M.V."/>
            <person name="Robinson A.J."/>
            <person name="Andreopoulos B."/>
            <person name="LaButti K."/>
            <person name="Kuo A."/>
            <person name="Mondo S."/>
            <person name="Riley R."/>
            <person name="Otillar R."/>
            <person name="Haridas S."/>
            <person name="Lipzen A."/>
            <person name="Grimwood J."/>
            <person name="Schmutz J."/>
            <person name="Clum A."/>
            <person name="Reid I.D."/>
            <person name="Moisan M.C."/>
            <person name="Butler G."/>
            <person name="Nguyen T.T.M."/>
            <person name="Dewar K."/>
            <person name="Conant G."/>
            <person name="Drula E."/>
            <person name="Henrissat B."/>
            <person name="Hansel C."/>
            <person name="Singer S."/>
            <person name="Hutchinson M.I."/>
            <person name="de Vries R.P."/>
            <person name="Natvig D.O."/>
            <person name="Powell A.J."/>
            <person name="Tsang A."/>
            <person name="Grigoriev I.V."/>
        </authorList>
    </citation>
    <scope>NUCLEOTIDE SEQUENCE [LARGE SCALE GENOMIC DNA]</scope>
    <source>
        <strain evidence="9 10">CBS 494.80</strain>
    </source>
</reference>
<evidence type="ECO:0000256" key="4">
    <source>
        <dbReference type="ARBA" id="ARBA00022694"/>
    </source>
</evidence>
<evidence type="ECO:0000256" key="7">
    <source>
        <dbReference type="PROSITE-ProRule" id="PRU00221"/>
    </source>
</evidence>
<evidence type="ECO:0000256" key="6">
    <source>
        <dbReference type="ARBA" id="ARBA00038255"/>
    </source>
</evidence>
<feature type="region of interest" description="Disordered" evidence="8">
    <location>
        <begin position="445"/>
        <end position="477"/>
    </location>
</feature>
<dbReference type="PROSITE" id="PS50082">
    <property type="entry name" value="WD_REPEATS_2"/>
    <property type="match status" value="2"/>
</dbReference>
<evidence type="ECO:0000256" key="2">
    <source>
        <dbReference type="ARBA" id="ARBA00022490"/>
    </source>
</evidence>
<organism evidence="9 10">
    <name type="scientific">Oculimacula yallundae</name>
    <dbReference type="NCBI Taxonomy" id="86028"/>
    <lineage>
        <taxon>Eukaryota</taxon>
        <taxon>Fungi</taxon>
        <taxon>Dikarya</taxon>
        <taxon>Ascomycota</taxon>
        <taxon>Pezizomycotina</taxon>
        <taxon>Leotiomycetes</taxon>
        <taxon>Helotiales</taxon>
        <taxon>Ploettnerulaceae</taxon>
        <taxon>Oculimacula</taxon>
    </lineage>
</organism>
<accession>A0ABR4BUP6</accession>
<dbReference type="SMART" id="SM00320">
    <property type="entry name" value="WD40"/>
    <property type="match status" value="7"/>
</dbReference>
<name>A0ABR4BUP6_9HELO</name>
<dbReference type="Proteomes" id="UP001595075">
    <property type="component" value="Unassembled WGS sequence"/>
</dbReference>
<keyword evidence="10" id="KW-1185">Reference proteome</keyword>
<dbReference type="InterPro" id="IPR036322">
    <property type="entry name" value="WD40_repeat_dom_sf"/>
</dbReference>
<dbReference type="SUPFAM" id="SSF50978">
    <property type="entry name" value="WD40 repeat-like"/>
    <property type="match status" value="3"/>
</dbReference>
<dbReference type="EMBL" id="JAZHXI010000019">
    <property type="protein sequence ID" value="KAL2061338.1"/>
    <property type="molecule type" value="Genomic_DNA"/>
</dbReference>
<protein>
    <recommendedName>
        <fullName evidence="11">WD40 repeat-like protein</fullName>
    </recommendedName>
</protein>
<evidence type="ECO:0000313" key="10">
    <source>
        <dbReference type="Proteomes" id="UP001595075"/>
    </source>
</evidence>
<dbReference type="Gene3D" id="2.130.10.10">
    <property type="entry name" value="YVTN repeat-like/Quinoprotein amine dehydrogenase"/>
    <property type="match status" value="3"/>
</dbReference>
<dbReference type="InterPro" id="IPR051973">
    <property type="entry name" value="tRNA_Anticodon_Mtase-Reg"/>
</dbReference>
<keyword evidence="2" id="KW-0963">Cytoplasm</keyword>
<dbReference type="PROSITE" id="PS00678">
    <property type="entry name" value="WD_REPEATS_1"/>
    <property type="match status" value="1"/>
</dbReference>
<comment type="similarity">
    <text evidence="6">Belongs to the WD repeat WDR6 family.</text>
</comment>
<comment type="subcellular location">
    <subcellularLocation>
        <location evidence="1">Cytoplasm</location>
    </subcellularLocation>
</comment>
<dbReference type="PROSITE" id="PS50294">
    <property type="entry name" value="WD_REPEATS_REGION"/>
    <property type="match status" value="1"/>
</dbReference>
<keyword evidence="4" id="KW-0819">tRNA processing</keyword>
<feature type="repeat" description="WD" evidence="7">
    <location>
        <begin position="814"/>
        <end position="845"/>
    </location>
</feature>
<feature type="region of interest" description="Disordered" evidence="8">
    <location>
        <begin position="248"/>
        <end position="271"/>
    </location>
</feature>
<sequence length="1184" mass="128859">MALKHDHILNPVTALGPYLTESGSPIILAGEGCFLKVFDAKSHELLSSCEIFEGQTIHGIAISEAASHEDAVQVAIWGGSSFMLLKKKDLDDLILQHTSCVIPAPITVSDWILDVAISPHDGTCVLITARNTVLQVKNVESNSEHRVETLSSPSRSILYSADLVWESSSEILVAAGTVFGEIIVWKCSTTGTSQVLHTFSGHEGSIFGVDISSPILRPDGTVGRLLASCSDDRTIRVWELAESLDPVPQSTSLHRETGFGESDSSKTPEQTSRCIATVMGHASRIWSVKFLVEDSAPAHIGVLSFGEDTTAQHWSLDFNDSDSEVTDSSSAQKLPQHRLASKSGKLAQLWHMNTFAYHTGKHLWSTTIFRSGDFQWTVITGGADGRLSLYNLRTNNFDSALPPEVDFEKGTVPIATSERQHPQSLSWALEDICSAIPISDPARDMVHKEPEPEQQPKVSEDAPPDSAVKPPRTKKPKKVVKDGFNKYAFVSETQVLATTNFGRVLIGDIGSEVAWSEAVLPQAALQDLKNYAVVEGIPEIGIVFLAGSNGSILVYRSGQPLKVVGNVLSKVADMFKMFNSRTDSYDLLVTTLSSSVATIFRIESSDLASPQLVQLSSCHLPDKFVITSAGRIDGLLVIGARSGLLAVYDVAKSADPIKIWTPPKESAADAIATILPLPLDGSTQGDVSYLLTTERTGCYSIFSIAPFNDFTEPTAGCSASVHRVQHSRLPFGPLIEEAWFHNGELFFYGFKSKSFVVWNETKHYEISKVDCGGAHRSYAYSPLSSSSGGHFVYTKASKLYLHTQHIPSHVILKQGGHGREIKASAVSPGGNTFATGAEDTAIRIWRYKGPASDSKVPPQFECLSIIEKHTTGIQHLQWHGFNYLFSSGGNEEFFIWAIEHIPGFGIGVVCEASHLDRSADGDLRIMSFDVTDLPPDSTKYKKLLISLAFSDSTIRSYAYSKDEGFELLATGRYTSACLTQLRHIRIKDSQIHFLTAATDGNITLWKGDLTQNQDATRNIAKHAMISTKKIHQNTIKTLDMRTTPLHLVIATGGDDNAIAISIYPLQHLHDSQLAPKIFMLRSAHAAAITGLSFVPRSDEANFAIVTSGNDQRVKRWQVRLSLGTDSNLTREPELEISQVGDVFTSVADVGDLSILHAGEGNSAKALVVGNGIDVWTLSQIAAPK</sequence>
<dbReference type="Pfam" id="PF00400">
    <property type="entry name" value="WD40"/>
    <property type="match status" value="2"/>
</dbReference>
<proteinExistence type="inferred from homology"/>
<dbReference type="InterPro" id="IPR001680">
    <property type="entry name" value="WD40_rpt"/>
</dbReference>
<gene>
    <name evidence="9" type="ORF">VTL71DRAFT_7611</name>
</gene>
<evidence type="ECO:0000256" key="1">
    <source>
        <dbReference type="ARBA" id="ARBA00004496"/>
    </source>
</evidence>
<dbReference type="PANTHER" id="PTHR14344">
    <property type="entry name" value="WD REPEAT PROTEIN"/>
    <property type="match status" value="1"/>
</dbReference>
<evidence type="ECO:0000256" key="3">
    <source>
        <dbReference type="ARBA" id="ARBA00022574"/>
    </source>
</evidence>
<feature type="compositionally biased region" description="Basic and acidic residues" evidence="8">
    <location>
        <begin position="253"/>
        <end position="266"/>
    </location>
</feature>
<keyword evidence="5" id="KW-0677">Repeat</keyword>
<comment type="caution">
    <text evidence="9">The sequence shown here is derived from an EMBL/GenBank/DDBJ whole genome shotgun (WGS) entry which is preliminary data.</text>
</comment>
<feature type="repeat" description="WD" evidence="7">
    <location>
        <begin position="199"/>
        <end position="240"/>
    </location>
</feature>
<keyword evidence="3 7" id="KW-0853">WD repeat</keyword>